<accession>A0A2T0V582</accession>
<dbReference type="GO" id="GO:0016853">
    <property type="term" value="F:isomerase activity"/>
    <property type="evidence" value="ECO:0007669"/>
    <property type="project" value="UniProtKB-KW"/>
</dbReference>
<dbReference type="Pfam" id="PF02746">
    <property type="entry name" value="MR_MLE_N"/>
    <property type="match status" value="1"/>
</dbReference>
<evidence type="ECO:0000313" key="4">
    <source>
        <dbReference type="Proteomes" id="UP000237647"/>
    </source>
</evidence>
<reference evidence="3 4" key="1">
    <citation type="submission" date="2018-03" db="EMBL/GenBank/DDBJ databases">
        <title>Genomic Encyclopedia of Type Strains, Phase III (KMG-III): the genomes of soil and plant-associated and newly described type strains.</title>
        <authorList>
            <person name="Whitman W."/>
        </authorList>
    </citation>
    <scope>NUCLEOTIDE SEQUENCE [LARGE SCALE GENOMIC DNA]</scope>
    <source>
        <strain evidence="3 4">CGMCC 1.12152</strain>
    </source>
</reference>
<dbReference type="PROSITE" id="PS00909">
    <property type="entry name" value="MR_MLE_2"/>
    <property type="match status" value="1"/>
</dbReference>
<dbReference type="InterPro" id="IPR036849">
    <property type="entry name" value="Enolase-like_C_sf"/>
</dbReference>
<organism evidence="3 4">
    <name type="scientific">Vreelandella songnenensis</name>
    <dbReference type="NCBI Taxonomy" id="1176243"/>
    <lineage>
        <taxon>Bacteria</taxon>
        <taxon>Pseudomonadati</taxon>
        <taxon>Pseudomonadota</taxon>
        <taxon>Gammaproteobacteria</taxon>
        <taxon>Oceanospirillales</taxon>
        <taxon>Halomonadaceae</taxon>
        <taxon>Vreelandella</taxon>
    </lineage>
</organism>
<dbReference type="Proteomes" id="UP000237647">
    <property type="component" value="Unassembled WGS sequence"/>
</dbReference>
<dbReference type="GO" id="GO:0009063">
    <property type="term" value="P:amino acid catabolic process"/>
    <property type="evidence" value="ECO:0007669"/>
    <property type="project" value="InterPro"/>
</dbReference>
<dbReference type="CDD" id="cd03316">
    <property type="entry name" value="MR_like"/>
    <property type="match status" value="1"/>
</dbReference>
<keyword evidence="1" id="KW-0456">Lyase</keyword>
<dbReference type="EMBL" id="PVTK01000003">
    <property type="protein sequence ID" value="PRY65228.1"/>
    <property type="molecule type" value="Genomic_DNA"/>
</dbReference>
<evidence type="ECO:0000256" key="1">
    <source>
        <dbReference type="ARBA" id="ARBA00023239"/>
    </source>
</evidence>
<dbReference type="PANTHER" id="PTHR48080">
    <property type="entry name" value="D-GALACTONATE DEHYDRATASE-RELATED"/>
    <property type="match status" value="1"/>
</dbReference>
<dbReference type="Gene3D" id="3.20.20.120">
    <property type="entry name" value="Enolase-like C-terminal domain"/>
    <property type="match status" value="1"/>
</dbReference>
<dbReference type="SUPFAM" id="SSF54826">
    <property type="entry name" value="Enolase N-terminal domain-like"/>
    <property type="match status" value="1"/>
</dbReference>
<gene>
    <name evidence="3" type="ORF">B0H98_103171</name>
</gene>
<dbReference type="SFLD" id="SFLDG00179">
    <property type="entry name" value="mandelate_racemase"/>
    <property type="match status" value="1"/>
</dbReference>
<keyword evidence="4" id="KW-1185">Reference proteome</keyword>
<dbReference type="RefSeq" id="WP_106374405.1">
    <property type="nucleotide sequence ID" value="NZ_PVTK01000003.1"/>
</dbReference>
<dbReference type="GO" id="GO:0016829">
    <property type="term" value="F:lyase activity"/>
    <property type="evidence" value="ECO:0007669"/>
    <property type="project" value="UniProtKB-KW"/>
</dbReference>
<dbReference type="Pfam" id="PF13378">
    <property type="entry name" value="MR_MLE_C"/>
    <property type="match status" value="1"/>
</dbReference>
<comment type="caution">
    <text evidence="3">The sequence shown here is derived from an EMBL/GenBank/DDBJ whole genome shotgun (WGS) entry which is preliminary data.</text>
</comment>
<dbReference type="SUPFAM" id="SSF51604">
    <property type="entry name" value="Enolase C-terminal domain-like"/>
    <property type="match status" value="1"/>
</dbReference>
<keyword evidence="3" id="KW-0413">Isomerase</keyword>
<evidence type="ECO:0000313" key="3">
    <source>
        <dbReference type="EMBL" id="PRY65228.1"/>
    </source>
</evidence>
<dbReference type="Gene3D" id="3.30.390.10">
    <property type="entry name" value="Enolase-like, N-terminal domain"/>
    <property type="match status" value="1"/>
</dbReference>
<dbReference type="InterPro" id="IPR029017">
    <property type="entry name" value="Enolase-like_N"/>
</dbReference>
<feature type="domain" description="Mandelate racemase/muconate lactonizing enzyme C-terminal" evidence="2">
    <location>
        <begin position="156"/>
        <end position="253"/>
    </location>
</feature>
<dbReference type="InterPro" id="IPR013341">
    <property type="entry name" value="Mandelate_racemase_N_dom"/>
</dbReference>
<dbReference type="PANTHER" id="PTHR48080:SF2">
    <property type="entry name" value="D-GALACTONATE DEHYDRATASE"/>
    <property type="match status" value="1"/>
</dbReference>
<dbReference type="SFLD" id="SFLDS00001">
    <property type="entry name" value="Enolase"/>
    <property type="match status" value="1"/>
</dbReference>
<dbReference type="AlphaFoldDB" id="A0A2T0V582"/>
<dbReference type="SMART" id="SM00922">
    <property type="entry name" value="MR_MLE"/>
    <property type="match status" value="1"/>
</dbReference>
<protein>
    <submittedName>
        <fullName evidence="3">D-galactarolactone cycloisomerase</fullName>
    </submittedName>
</protein>
<dbReference type="OrthoDB" id="9782675at2"/>
<name>A0A2T0V582_9GAMM</name>
<dbReference type="InterPro" id="IPR029065">
    <property type="entry name" value="Enolase_C-like"/>
</dbReference>
<dbReference type="InterPro" id="IPR013342">
    <property type="entry name" value="Mandelate_racemase_C"/>
</dbReference>
<sequence length="391" mass="42230">MNHLHNDRSVARDAIIEAIDMVPIGSYLPADGGYGSAREIGHARMATLVFVRFATGIIGIGECYGPPKTTLAYLDILREAYVGQSAFDHRVIWRRMTNVLYHVRAQSQLAAAISGLDIALHDGIGKLLGLPIYRLLGGEEQASVQVYASGGYFHEPAALPLEAQLERVAGQFDGYKIKIGHGIQSDIERMQSARRILGDDVAIMADINGAYTADTALESMAALASLRPYWIEEPVAPEDLPGFRRLASRRQGRIAAGEASVNAVEFRELAATGGVDVLMPDLNLCGGYVEALRIADMAQLNGLRISPHVWGSAVGIMAAAHFAAALPPHPHPDRNHTPTWVEFDVSANNPLREALLTSPLSLDRGRLALPSAPGLGIEIDEERLEALKIDV</sequence>
<evidence type="ECO:0000259" key="2">
    <source>
        <dbReference type="SMART" id="SM00922"/>
    </source>
</evidence>
<dbReference type="InterPro" id="IPR018110">
    <property type="entry name" value="Mandel_Rmase/mucon_lact_enz_CS"/>
</dbReference>
<dbReference type="InterPro" id="IPR034593">
    <property type="entry name" value="DgoD-like"/>
</dbReference>
<proteinExistence type="predicted"/>